<sequence>MSLFVYRDHGIMLYLLVYVDYIIVTSNHPSSLESIISKLGDEFSIHDLGCLSFFLGVELTHTTSFVFINLDTLHTCYRASMQNCKPMCTHKAPNTKFHVGDSSLFDDRTLSRIIIEDLKYVKLTCHDLKFSMVANLCTLRVKINGLRLNALFGILNSQRT</sequence>
<organism evidence="1">
    <name type="scientific">Solanum lycopersicum</name>
    <name type="common">Tomato</name>
    <name type="synonym">Lycopersicon esculentum</name>
    <dbReference type="NCBI Taxonomy" id="4081"/>
    <lineage>
        <taxon>Eukaryota</taxon>
        <taxon>Viridiplantae</taxon>
        <taxon>Streptophyta</taxon>
        <taxon>Embryophyta</taxon>
        <taxon>Tracheophyta</taxon>
        <taxon>Spermatophyta</taxon>
        <taxon>Magnoliopsida</taxon>
        <taxon>eudicotyledons</taxon>
        <taxon>Gunneridae</taxon>
        <taxon>Pentapetalae</taxon>
        <taxon>asterids</taxon>
        <taxon>lamiids</taxon>
        <taxon>Solanales</taxon>
        <taxon>Solanaceae</taxon>
        <taxon>Solanoideae</taxon>
        <taxon>Solaneae</taxon>
        <taxon>Solanum</taxon>
        <taxon>Solanum subgen. Lycopersicon</taxon>
    </lineage>
</organism>
<dbReference type="Gramene" id="Solyc10g047145.1.1">
    <property type="protein sequence ID" value="Solyc10g047145.1.1"/>
    <property type="gene ID" value="Solyc10g047145.1"/>
</dbReference>
<dbReference type="EnsemblPlants" id="Solyc10g047145.1.1">
    <property type="protein sequence ID" value="Solyc10g047145.1.1"/>
    <property type="gene ID" value="Solyc10g047145.1"/>
</dbReference>
<accession>A0A3Q7IEX7</accession>
<dbReference type="Proteomes" id="UP000004994">
    <property type="component" value="Chromosome 10"/>
</dbReference>
<evidence type="ECO:0000313" key="1">
    <source>
        <dbReference type="EnsemblPlants" id="Solyc10g047145.1.1"/>
    </source>
</evidence>
<reference evidence="1" key="2">
    <citation type="submission" date="2019-01" db="UniProtKB">
        <authorList>
            <consortium name="EnsemblPlants"/>
        </authorList>
    </citation>
    <scope>IDENTIFICATION</scope>
    <source>
        <strain evidence="1">cv. Heinz 1706</strain>
    </source>
</reference>
<evidence type="ECO:0000313" key="2">
    <source>
        <dbReference type="Proteomes" id="UP000004994"/>
    </source>
</evidence>
<evidence type="ECO:0008006" key="3">
    <source>
        <dbReference type="Google" id="ProtNLM"/>
    </source>
</evidence>
<protein>
    <recommendedName>
        <fullName evidence="3">Reverse transcriptase Ty1/copia-type domain-containing protein</fullName>
    </recommendedName>
</protein>
<dbReference type="STRING" id="4081.A0A3Q7IEX7"/>
<name>A0A3Q7IEX7_SOLLC</name>
<keyword evidence="2" id="KW-1185">Reference proteome</keyword>
<proteinExistence type="predicted"/>
<dbReference type="InParanoid" id="A0A3Q7IEX7"/>
<dbReference type="AlphaFoldDB" id="A0A3Q7IEX7"/>
<reference evidence="1" key="1">
    <citation type="journal article" date="2012" name="Nature">
        <title>The tomato genome sequence provides insights into fleshy fruit evolution.</title>
        <authorList>
            <consortium name="Tomato Genome Consortium"/>
        </authorList>
    </citation>
    <scope>NUCLEOTIDE SEQUENCE [LARGE SCALE GENOMIC DNA]</scope>
    <source>
        <strain evidence="1">cv. Heinz 1706</strain>
    </source>
</reference>